<evidence type="ECO:0000256" key="1">
    <source>
        <dbReference type="SAM" id="MobiDB-lite"/>
    </source>
</evidence>
<reference evidence="3 4" key="1">
    <citation type="submission" date="2019-06" db="EMBL/GenBank/DDBJ databases">
        <title>Aeromicrobium sp. nov., isolated from a maize field.</title>
        <authorList>
            <person name="Lin S.-Y."/>
            <person name="Tsai C.-F."/>
            <person name="Young C.-C."/>
        </authorList>
    </citation>
    <scope>NUCLEOTIDE SEQUENCE [LARGE SCALE GENOMIC DNA]</scope>
    <source>
        <strain evidence="3 4">CC-CFT486</strain>
    </source>
</reference>
<keyword evidence="4" id="KW-1185">Reference proteome</keyword>
<accession>A0A5C8NK96</accession>
<gene>
    <name evidence="3" type="ORF">FHP06_07580</name>
</gene>
<dbReference type="InterPro" id="IPR038468">
    <property type="entry name" value="MmpS_C"/>
</dbReference>
<protein>
    <submittedName>
        <fullName evidence="3">Uncharacterized protein</fullName>
    </submittedName>
</protein>
<name>A0A5C8NK96_9ACTN</name>
<keyword evidence="2" id="KW-0472">Membrane</keyword>
<dbReference type="AlphaFoldDB" id="A0A5C8NK96"/>
<sequence length="180" mass="18600">MRIPDWSRRTWIAVIAVAVGAVVIVLALIGGSGGDDSTNGSNGSSTDDLPQGAQTNLTPSPLPSGDFGSKSGGTPLLDTLKNPFSAGYGSNIPHKVTVTLRADGAFRFGIRFRDGKGTIEKLATGQYTITRTVKGQFPVAQVGMQNGFDVTGGSCSITIDGVEFAHNPSRGRFGVAVCLG</sequence>
<feature type="compositionally biased region" description="Low complexity" evidence="1">
    <location>
        <begin position="35"/>
        <end position="48"/>
    </location>
</feature>
<dbReference type="EMBL" id="VDUX01000003">
    <property type="protein sequence ID" value="TXL61285.1"/>
    <property type="molecule type" value="Genomic_DNA"/>
</dbReference>
<evidence type="ECO:0000313" key="4">
    <source>
        <dbReference type="Proteomes" id="UP000321571"/>
    </source>
</evidence>
<dbReference type="RefSeq" id="WP_147685436.1">
    <property type="nucleotide sequence ID" value="NZ_VDUX01000003.1"/>
</dbReference>
<feature type="transmembrane region" description="Helical" evidence="2">
    <location>
        <begin position="12"/>
        <end position="31"/>
    </location>
</feature>
<organism evidence="3 4">
    <name type="scientific">Aeromicrobium terrae</name>
    <dbReference type="NCBI Taxonomy" id="2498846"/>
    <lineage>
        <taxon>Bacteria</taxon>
        <taxon>Bacillati</taxon>
        <taxon>Actinomycetota</taxon>
        <taxon>Actinomycetes</taxon>
        <taxon>Propionibacteriales</taxon>
        <taxon>Nocardioidaceae</taxon>
        <taxon>Aeromicrobium</taxon>
    </lineage>
</organism>
<keyword evidence="2" id="KW-1133">Transmembrane helix</keyword>
<proteinExistence type="predicted"/>
<comment type="caution">
    <text evidence="3">The sequence shown here is derived from an EMBL/GenBank/DDBJ whole genome shotgun (WGS) entry which is preliminary data.</text>
</comment>
<keyword evidence="2" id="KW-0812">Transmembrane</keyword>
<dbReference type="OrthoDB" id="9797850at2"/>
<feature type="region of interest" description="Disordered" evidence="1">
    <location>
        <begin position="35"/>
        <end position="72"/>
    </location>
</feature>
<dbReference type="Gene3D" id="2.60.40.2880">
    <property type="entry name" value="MmpS1-5, C-terminal soluble domain"/>
    <property type="match status" value="1"/>
</dbReference>
<evidence type="ECO:0000256" key="2">
    <source>
        <dbReference type="SAM" id="Phobius"/>
    </source>
</evidence>
<evidence type="ECO:0000313" key="3">
    <source>
        <dbReference type="EMBL" id="TXL61285.1"/>
    </source>
</evidence>
<dbReference type="Proteomes" id="UP000321571">
    <property type="component" value="Unassembled WGS sequence"/>
</dbReference>